<reference evidence="1 2" key="1">
    <citation type="submission" date="2018-12" db="EMBL/GenBank/DDBJ databases">
        <title>Deinococcus radiophilus ATCC 27603 genome sequencing and assembly.</title>
        <authorList>
            <person name="Maclea K.S."/>
            <person name="Maynard C.R."/>
        </authorList>
    </citation>
    <scope>NUCLEOTIDE SEQUENCE [LARGE SCALE GENOMIC DNA]</scope>
    <source>
        <strain evidence="1 2">ATCC 27603</strain>
    </source>
</reference>
<dbReference type="EMBL" id="RXPE01000005">
    <property type="protein sequence ID" value="RTR29016.1"/>
    <property type="molecule type" value="Genomic_DNA"/>
</dbReference>
<dbReference type="PANTHER" id="PTHR31793:SF24">
    <property type="entry name" value="LONG-CHAIN ACYL-COA THIOESTERASE FADM"/>
    <property type="match status" value="1"/>
</dbReference>
<dbReference type="Proteomes" id="UP000277766">
    <property type="component" value="Unassembled WGS sequence"/>
</dbReference>
<dbReference type="SUPFAM" id="SSF54637">
    <property type="entry name" value="Thioesterase/thiol ester dehydrase-isomerase"/>
    <property type="match status" value="1"/>
</dbReference>
<dbReference type="InterPro" id="IPR029069">
    <property type="entry name" value="HotDog_dom_sf"/>
</dbReference>
<dbReference type="InterPro" id="IPR050563">
    <property type="entry name" value="4-hydroxybenzoyl-CoA_TE"/>
</dbReference>
<protein>
    <submittedName>
        <fullName evidence="1">Acyl-CoA thioesterase</fullName>
    </submittedName>
</protein>
<dbReference type="RefSeq" id="WP_126351471.1">
    <property type="nucleotide sequence ID" value="NZ_CP086380.1"/>
</dbReference>
<organism evidence="1 2">
    <name type="scientific">Deinococcus radiophilus</name>
    <dbReference type="NCBI Taxonomy" id="32062"/>
    <lineage>
        <taxon>Bacteria</taxon>
        <taxon>Thermotogati</taxon>
        <taxon>Deinococcota</taxon>
        <taxon>Deinococci</taxon>
        <taxon>Deinococcales</taxon>
        <taxon>Deinococcaceae</taxon>
        <taxon>Deinococcus</taxon>
    </lineage>
</organism>
<dbReference type="GO" id="GO:0047617">
    <property type="term" value="F:fatty acyl-CoA hydrolase activity"/>
    <property type="evidence" value="ECO:0007669"/>
    <property type="project" value="TreeGrafter"/>
</dbReference>
<gene>
    <name evidence="1" type="ORF">EJ104_04005</name>
</gene>
<comment type="caution">
    <text evidence="1">The sequence shown here is derived from an EMBL/GenBank/DDBJ whole genome shotgun (WGS) entry which is preliminary data.</text>
</comment>
<dbReference type="OrthoDB" id="9801517at2"/>
<accession>A0A3S0IAH8</accession>
<proteinExistence type="predicted"/>
<evidence type="ECO:0000313" key="2">
    <source>
        <dbReference type="Proteomes" id="UP000277766"/>
    </source>
</evidence>
<dbReference type="Gene3D" id="3.10.129.10">
    <property type="entry name" value="Hotdog Thioesterase"/>
    <property type="match status" value="1"/>
</dbReference>
<keyword evidence="2" id="KW-1185">Reference proteome</keyword>
<evidence type="ECO:0000313" key="1">
    <source>
        <dbReference type="EMBL" id="RTR29016.1"/>
    </source>
</evidence>
<dbReference type="AlphaFoldDB" id="A0A3S0IAH8"/>
<dbReference type="Pfam" id="PF13279">
    <property type="entry name" value="4HBT_2"/>
    <property type="match status" value="1"/>
</dbReference>
<dbReference type="PANTHER" id="PTHR31793">
    <property type="entry name" value="4-HYDROXYBENZOYL-COA THIOESTERASE FAMILY MEMBER"/>
    <property type="match status" value="1"/>
</dbReference>
<sequence>MTSPSGRTHALAALNWDAAHHTPIQTRYSDTDAMGHLNNGTYIIYLETARVEMLRGMGLSLTDIRTVLARVELDYVAEIKLEQDVVVDTLLERLGHSSYTFVARVTADGIPCAYARTVQVNLGEDGKPGPLGEDQRGWLSRYQAQEEGHA</sequence>
<name>A0A3S0IAH8_9DEIO</name>
<dbReference type="CDD" id="cd00586">
    <property type="entry name" value="4HBT"/>
    <property type="match status" value="1"/>
</dbReference>